<gene>
    <name evidence="2" type="ORF">APLA_LOCUS7323</name>
</gene>
<feature type="compositionally biased region" description="Low complexity" evidence="1">
    <location>
        <begin position="1301"/>
        <end position="1329"/>
    </location>
</feature>
<feature type="region of interest" description="Disordered" evidence="1">
    <location>
        <begin position="1288"/>
        <end position="1329"/>
    </location>
</feature>
<accession>A0A8S0ZTP8</accession>
<dbReference type="OrthoDB" id="7487078at2759"/>
<keyword evidence="3" id="KW-1185">Reference proteome</keyword>
<name>A0A8S0ZTP8_ARCPL</name>
<evidence type="ECO:0000313" key="3">
    <source>
        <dbReference type="Proteomes" id="UP000494106"/>
    </source>
</evidence>
<feature type="region of interest" description="Disordered" evidence="1">
    <location>
        <begin position="149"/>
        <end position="243"/>
    </location>
</feature>
<feature type="compositionally biased region" description="Basic and acidic residues" evidence="1">
    <location>
        <begin position="70"/>
        <end position="81"/>
    </location>
</feature>
<feature type="compositionally biased region" description="Basic residues" evidence="1">
    <location>
        <begin position="92"/>
        <end position="106"/>
    </location>
</feature>
<comment type="caution">
    <text evidence="2">The sequence shown here is derived from an EMBL/GenBank/DDBJ whole genome shotgun (WGS) entry which is preliminary data.</text>
</comment>
<feature type="compositionally biased region" description="Basic and acidic residues" evidence="1">
    <location>
        <begin position="214"/>
        <end position="243"/>
    </location>
</feature>
<dbReference type="Proteomes" id="UP000494106">
    <property type="component" value="Unassembled WGS sequence"/>
</dbReference>
<organism evidence="2 3">
    <name type="scientific">Arctia plantaginis</name>
    <name type="common">Wood tiger moth</name>
    <name type="synonym">Phalaena plantaginis</name>
    <dbReference type="NCBI Taxonomy" id="874455"/>
    <lineage>
        <taxon>Eukaryota</taxon>
        <taxon>Metazoa</taxon>
        <taxon>Ecdysozoa</taxon>
        <taxon>Arthropoda</taxon>
        <taxon>Hexapoda</taxon>
        <taxon>Insecta</taxon>
        <taxon>Pterygota</taxon>
        <taxon>Neoptera</taxon>
        <taxon>Endopterygota</taxon>
        <taxon>Lepidoptera</taxon>
        <taxon>Glossata</taxon>
        <taxon>Ditrysia</taxon>
        <taxon>Noctuoidea</taxon>
        <taxon>Erebidae</taxon>
        <taxon>Arctiinae</taxon>
        <taxon>Arctia</taxon>
    </lineage>
</organism>
<sequence>MSVNGVVEMGQGVDGDVYWTTLASSFTHTLDGTLQLGPEWEYKFYVEAPENAERSITTESDDSSSSEDESVMKNRPSEKITRSTSPIILTKKPSKRHKILSRHHERQKNNQRPSPYNIPDDNSGDEKYYTVHSVETPKKIYERADSGYSDAISSSDEEDTSFPKGFTQPFKENDEKYGEKTKSKKKSQYTTQEESDSASESNENDKNKKRHKNIERDPNHKRNKVKYKDNPHDTDDRYKKPERLLNSAKNSSLLLKWKPKRLENKNRMENITKITANEINKHRNKTNNFMEVRVDLSQVKNKLNNLLRNVNFDDFYSTPAVLPPNNPKISTEMPKVLRNFQNVKNDTKVELANLFKDLNQESQRIKDNDTINSFTKYILQSTLKLFDNMKDKSTEYRWKKKMKHLAKSYEDRFNEFLRATKHHTIRTRLGTRKVILNAIDVSKRMVNRLVNFMANDMEKRGLVYNNLTLVLFRAEIDNEEANELKRACKKLDICKAQKGFTNFITDMLLKMLTVPNDKFKTAFDAIIESARKTDFALNKSVDEGIKKKIDYCGRQNVNVQRGMIMIVSNMIIYRNTPLIVYDDSNPSDSKLKSTLSFLEIINALDENVPNNQNNIQEWDSLNREMDEWVQGRNGNVQSIITRFMSHISNIGDEVQAGSVLLPASRRGRYLANIVRRQAVMNADAKKKVDVLSEELLPYIIAEQERRTTLYKRVMTAIQNGEKGVTIAEIRNKPPAIIRKGIMYRCPTNRAPKEPDGSGVIMCEDGIEPSSIMYDSCLSAEDKELYVAENKYFFCNRHKVEGPDLPRNGTTVIGCAPCERTSLNYTSSKCALEDTDDVVVHYRYYPDRTYKFVTELDPDREVCEHWNPCQIGYIFSLPSPDQATPASELWQDTIKEFVKPPLFENSKVTIKIPPGMQYSGVGKYLPIPGGGPRRKNIEVTYKERDDAIQISLKFMPMEPPDIGLYFARFDNISDPKQMPKLIELVDFTEAITDLTPVEIIALPGEKLNQTQINMTCDHCHCKVIMLRADDGSIKNLETSKFRIHRITDTHANLDIDIDQVTFQDYGEYFAHITLADGTEERLKALIIKLLQVTTLRKSATVGQPLHEEVECKCTDCEVTALVCNGDSMLDSHFITVMKRTSLIFSFDIQSFEDLNSCVYMVTFKKGDTSYYNIIAVLEKVTIKDVRVIPPPNEGDQFETEISYECGGECSVDKVMLNGVPLLSNTRRTEVGAIPFYVLGDHKIVYRITKFMQMLVGVQQGVFLVDGEPVTKTLLEIRKPLKTNYTYLTQETVTTEGEEKITESSSTESSPTESAPTESVPTESTSTDPAE</sequence>
<feature type="compositionally biased region" description="Basic and acidic residues" evidence="1">
    <location>
        <begin position="171"/>
        <end position="181"/>
    </location>
</feature>
<evidence type="ECO:0000256" key="1">
    <source>
        <dbReference type="SAM" id="MobiDB-lite"/>
    </source>
</evidence>
<feature type="compositionally biased region" description="Acidic residues" evidence="1">
    <location>
        <begin position="59"/>
        <end position="69"/>
    </location>
</feature>
<proteinExistence type="predicted"/>
<reference evidence="2 3" key="1">
    <citation type="submission" date="2020-04" db="EMBL/GenBank/DDBJ databases">
        <authorList>
            <person name="Wallbank WR R."/>
            <person name="Pardo Diaz C."/>
            <person name="Kozak K."/>
            <person name="Martin S."/>
            <person name="Jiggins C."/>
            <person name="Moest M."/>
            <person name="Warren A I."/>
            <person name="Byers J.R.P. K."/>
            <person name="Montejo-Kovacevich G."/>
            <person name="Yen C E."/>
        </authorList>
    </citation>
    <scope>NUCLEOTIDE SEQUENCE [LARGE SCALE GENOMIC DNA]</scope>
</reference>
<protein>
    <submittedName>
        <fullName evidence="2">Uncharacterized protein</fullName>
    </submittedName>
</protein>
<evidence type="ECO:0000313" key="2">
    <source>
        <dbReference type="EMBL" id="CAB3238162.1"/>
    </source>
</evidence>
<dbReference type="EMBL" id="CADEBC010000497">
    <property type="protein sequence ID" value="CAB3238162.1"/>
    <property type="molecule type" value="Genomic_DNA"/>
</dbReference>
<feature type="region of interest" description="Disordered" evidence="1">
    <location>
        <begin position="52"/>
        <end position="127"/>
    </location>
</feature>